<evidence type="ECO:0000256" key="4">
    <source>
        <dbReference type="ARBA" id="ARBA00022475"/>
    </source>
</evidence>
<evidence type="ECO:0000256" key="1">
    <source>
        <dbReference type="ARBA" id="ARBA00004651"/>
    </source>
</evidence>
<dbReference type="PANTHER" id="PTHR34979:SF1">
    <property type="entry name" value="INNER MEMBRANE PROTEIN YGAZ"/>
    <property type="match status" value="1"/>
</dbReference>
<evidence type="ECO:0000256" key="5">
    <source>
        <dbReference type="ARBA" id="ARBA00022692"/>
    </source>
</evidence>
<protein>
    <submittedName>
        <fullName evidence="9">Branched-chain amino acid ABC transporter permease</fullName>
    </submittedName>
</protein>
<dbReference type="GO" id="GO:0005886">
    <property type="term" value="C:plasma membrane"/>
    <property type="evidence" value="ECO:0007669"/>
    <property type="project" value="UniProtKB-SubCell"/>
</dbReference>
<dbReference type="Proteomes" id="UP000253941">
    <property type="component" value="Unassembled WGS sequence"/>
</dbReference>
<gene>
    <name evidence="9" type="ORF">DRB17_11640</name>
</gene>
<name>A0A369T9P4_9PROT</name>
<feature type="transmembrane region" description="Helical" evidence="8">
    <location>
        <begin position="153"/>
        <end position="178"/>
    </location>
</feature>
<evidence type="ECO:0000256" key="3">
    <source>
        <dbReference type="ARBA" id="ARBA00022448"/>
    </source>
</evidence>
<dbReference type="EMBL" id="QPMH01000010">
    <property type="protein sequence ID" value="RDD61582.1"/>
    <property type="molecule type" value="Genomic_DNA"/>
</dbReference>
<dbReference type="InterPro" id="IPR011606">
    <property type="entry name" value="Brnchd-chn_aa_trnsp_permease"/>
</dbReference>
<evidence type="ECO:0000313" key="9">
    <source>
        <dbReference type="EMBL" id="RDD61582.1"/>
    </source>
</evidence>
<keyword evidence="10" id="KW-1185">Reference proteome</keyword>
<reference evidence="9 10" key="1">
    <citation type="submission" date="2018-07" db="EMBL/GenBank/DDBJ databases">
        <title>Venubactetium sediminum gen. nov., sp. nov., isolated from a marine solar saltern.</title>
        <authorList>
            <person name="Wang S."/>
        </authorList>
    </citation>
    <scope>NUCLEOTIDE SEQUENCE [LARGE SCALE GENOMIC DNA]</scope>
    <source>
        <strain evidence="9 10">WD2A32</strain>
    </source>
</reference>
<feature type="transmembrane region" description="Helical" evidence="8">
    <location>
        <begin position="220"/>
        <end position="236"/>
    </location>
</feature>
<evidence type="ECO:0000313" key="10">
    <source>
        <dbReference type="Proteomes" id="UP000253941"/>
    </source>
</evidence>
<organism evidence="9 10">
    <name type="scientific">Ferruginivarius sediminum</name>
    <dbReference type="NCBI Taxonomy" id="2661937"/>
    <lineage>
        <taxon>Bacteria</taxon>
        <taxon>Pseudomonadati</taxon>
        <taxon>Pseudomonadota</taxon>
        <taxon>Alphaproteobacteria</taxon>
        <taxon>Rhodospirillales</taxon>
        <taxon>Rhodospirillaceae</taxon>
        <taxon>Ferruginivarius</taxon>
    </lineage>
</organism>
<keyword evidence="3" id="KW-0813">Transport</keyword>
<feature type="transmembrane region" description="Helical" evidence="8">
    <location>
        <begin position="184"/>
        <end position="208"/>
    </location>
</feature>
<evidence type="ECO:0000256" key="7">
    <source>
        <dbReference type="ARBA" id="ARBA00023136"/>
    </source>
</evidence>
<dbReference type="GO" id="GO:1903785">
    <property type="term" value="P:L-valine transmembrane transport"/>
    <property type="evidence" value="ECO:0007669"/>
    <property type="project" value="TreeGrafter"/>
</dbReference>
<comment type="subcellular location">
    <subcellularLocation>
        <location evidence="1">Cell membrane</location>
        <topology evidence="1">Multi-pass membrane protein</topology>
    </subcellularLocation>
</comment>
<comment type="similarity">
    <text evidence="2">Belongs to the AzlC family.</text>
</comment>
<comment type="caution">
    <text evidence="9">The sequence shown here is derived from an EMBL/GenBank/DDBJ whole genome shotgun (WGS) entry which is preliminary data.</text>
</comment>
<evidence type="ECO:0000256" key="8">
    <source>
        <dbReference type="SAM" id="Phobius"/>
    </source>
</evidence>
<keyword evidence="7 8" id="KW-0472">Membrane</keyword>
<proteinExistence type="inferred from homology"/>
<evidence type="ECO:0000256" key="6">
    <source>
        <dbReference type="ARBA" id="ARBA00022989"/>
    </source>
</evidence>
<feature type="transmembrane region" description="Helical" evidence="8">
    <location>
        <begin position="96"/>
        <end position="112"/>
    </location>
</feature>
<dbReference type="AlphaFoldDB" id="A0A369T9P4"/>
<dbReference type="PANTHER" id="PTHR34979">
    <property type="entry name" value="INNER MEMBRANE PROTEIN YGAZ"/>
    <property type="match status" value="1"/>
</dbReference>
<feature type="transmembrane region" description="Helical" evidence="8">
    <location>
        <begin position="70"/>
        <end position="90"/>
    </location>
</feature>
<keyword evidence="6 8" id="KW-1133">Transmembrane helix</keyword>
<sequence>MFRGHAISDDAKNSRIEKGRRMSVQSQAVSARLRVSQALGRAVPVGIALFPVGMLFGVLADQVNWRAHELLVMGVLAFTGSGQFAFLRFIQEDVGYPVIFFIILCMNLRYIPMSLSASRPLKLKALPKAAMAHCVSDESYAAESREDDVTQRLAVRLTIVAAWTGSTVVGVLAAGLIPETLRPYFIGLTFPISALLFMLSAFNVVAFLKPNEGWPVTGRVAAVAAGIAIALVLMAVLGMRYFWIPSIAVSFGILSYVWEKSQ</sequence>
<feature type="transmembrane region" description="Helical" evidence="8">
    <location>
        <begin position="38"/>
        <end position="58"/>
    </location>
</feature>
<dbReference type="Pfam" id="PF03591">
    <property type="entry name" value="AzlC"/>
    <property type="match status" value="1"/>
</dbReference>
<accession>A0A369T9P4</accession>
<keyword evidence="4" id="KW-1003">Cell membrane</keyword>
<keyword evidence="5 8" id="KW-0812">Transmembrane</keyword>
<evidence type="ECO:0000256" key="2">
    <source>
        <dbReference type="ARBA" id="ARBA00010735"/>
    </source>
</evidence>